<dbReference type="EMBL" id="JBHEZX010000001">
    <property type="protein sequence ID" value="MFC1408381.1"/>
    <property type="molecule type" value="Genomic_DNA"/>
</dbReference>
<organism evidence="1 2">
    <name type="scientific">Streptacidiphilus alkalitolerans</name>
    <dbReference type="NCBI Taxonomy" id="3342712"/>
    <lineage>
        <taxon>Bacteria</taxon>
        <taxon>Bacillati</taxon>
        <taxon>Actinomycetota</taxon>
        <taxon>Actinomycetes</taxon>
        <taxon>Kitasatosporales</taxon>
        <taxon>Streptomycetaceae</taxon>
        <taxon>Streptacidiphilus</taxon>
    </lineage>
</organism>
<accession>A0ABV6V437</accession>
<evidence type="ECO:0000313" key="1">
    <source>
        <dbReference type="EMBL" id="MFC1408381.1"/>
    </source>
</evidence>
<dbReference type="Proteomes" id="UP001592582">
    <property type="component" value="Unassembled WGS sequence"/>
</dbReference>
<evidence type="ECO:0000313" key="2">
    <source>
        <dbReference type="Proteomes" id="UP001592582"/>
    </source>
</evidence>
<proteinExistence type="predicted"/>
<sequence length="127" mass="13822">MILHLTTLDGWLAHPDRPYATASLALEGFIHCSPEPDSPDQQDSPVLTVANDRFAHTQGPLMVLLIDEDALDSPVRWEAAVPAPPPGTAATVLFPHIYGPVNRSAVVGMLEVQRDHSGKWAKLIPWS</sequence>
<dbReference type="InterPro" id="IPR009297">
    <property type="entry name" value="DUF952"/>
</dbReference>
<dbReference type="SUPFAM" id="SSF56399">
    <property type="entry name" value="ADP-ribosylation"/>
    <property type="match status" value="1"/>
</dbReference>
<reference evidence="1 2" key="1">
    <citation type="submission" date="2024-09" db="EMBL/GenBank/DDBJ databases">
        <authorList>
            <person name="Lee S.D."/>
        </authorList>
    </citation>
    <scope>NUCLEOTIDE SEQUENCE [LARGE SCALE GENOMIC DNA]</scope>
    <source>
        <strain evidence="1 2">N1-1</strain>
    </source>
</reference>
<dbReference type="PANTHER" id="PTHR34129">
    <property type="entry name" value="BLR1139 PROTEIN"/>
    <property type="match status" value="1"/>
</dbReference>
<protein>
    <submittedName>
        <fullName evidence="1">DUF952 domain-containing protein</fullName>
    </submittedName>
</protein>
<gene>
    <name evidence="1" type="ORF">ACEZDG_03685</name>
</gene>
<keyword evidence="2" id="KW-1185">Reference proteome</keyword>
<comment type="caution">
    <text evidence="1">The sequence shown here is derived from an EMBL/GenBank/DDBJ whole genome shotgun (WGS) entry which is preliminary data.</text>
</comment>
<dbReference type="Gene3D" id="3.20.170.20">
    <property type="entry name" value="Protein of unknown function DUF952"/>
    <property type="match status" value="1"/>
</dbReference>
<dbReference type="PANTHER" id="PTHR34129:SF1">
    <property type="entry name" value="DUF952 DOMAIN-CONTAINING PROTEIN"/>
    <property type="match status" value="1"/>
</dbReference>
<dbReference type="Pfam" id="PF06108">
    <property type="entry name" value="DUF952"/>
    <property type="match status" value="1"/>
</dbReference>
<name>A0ABV6V437_9ACTN</name>